<evidence type="ECO:0000256" key="3">
    <source>
        <dbReference type="ARBA" id="ARBA00022475"/>
    </source>
</evidence>
<feature type="transmembrane region" description="Helical" evidence="9">
    <location>
        <begin position="145"/>
        <end position="167"/>
    </location>
</feature>
<dbReference type="InterPro" id="IPR055348">
    <property type="entry name" value="DctQ"/>
</dbReference>
<dbReference type="GO" id="GO:0005886">
    <property type="term" value="C:plasma membrane"/>
    <property type="evidence" value="ECO:0007669"/>
    <property type="project" value="UniProtKB-SubCell"/>
</dbReference>
<feature type="transmembrane region" description="Helical" evidence="9">
    <location>
        <begin position="75"/>
        <end position="95"/>
    </location>
</feature>
<dbReference type="InterPro" id="IPR007387">
    <property type="entry name" value="TRAP_DctQ"/>
</dbReference>
<comment type="subcellular location">
    <subcellularLocation>
        <location evidence="1 9">Cell inner membrane</location>
        <topology evidence="1 9">Multi-pass membrane protein</topology>
    </subcellularLocation>
</comment>
<keyword evidence="12" id="KW-1185">Reference proteome</keyword>
<sequence length="232" mass="26171">MLELLSGTGQIFAGLGSVFVDVLTGNEPDFFPLRRLMLSNAVWMWGVVTTLLGGLLIALLYRAVPWVERNLEPTLMVVSYLTIGAIIFVEVIRRFIFSEQFPWSTTIPGYLFLIMTWTGCSYNVRLRTHLSFSEFRSKMPRMPQFVLLMADAALWWGICLLVIVTATGVMVNAGNNFMIVTGTNNVMVWWFMATLPIAFVLLSARVFQNLFQDIGNYRNGRPLIEQAVLGGQ</sequence>
<evidence type="ECO:0000313" key="11">
    <source>
        <dbReference type="EMBL" id="SLN26789.1"/>
    </source>
</evidence>
<reference evidence="11 12" key="1">
    <citation type="submission" date="2017-03" db="EMBL/GenBank/DDBJ databases">
        <authorList>
            <person name="Afonso C.L."/>
            <person name="Miller P.J."/>
            <person name="Scott M.A."/>
            <person name="Spackman E."/>
            <person name="Goraichik I."/>
            <person name="Dimitrov K.M."/>
            <person name="Suarez D.L."/>
            <person name="Swayne D.E."/>
        </authorList>
    </citation>
    <scope>NUCLEOTIDE SEQUENCE [LARGE SCALE GENOMIC DNA]</scope>
    <source>
        <strain evidence="11 12">CECT 8397</strain>
    </source>
</reference>
<evidence type="ECO:0000256" key="5">
    <source>
        <dbReference type="ARBA" id="ARBA00022692"/>
    </source>
</evidence>
<evidence type="ECO:0000256" key="8">
    <source>
        <dbReference type="ARBA" id="ARBA00038436"/>
    </source>
</evidence>
<protein>
    <recommendedName>
        <fullName evidence="9">TRAP transporter small permease protein</fullName>
    </recommendedName>
</protein>
<proteinExistence type="inferred from homology"/>
<evidence type="ECO:0000259" key="10">
    <source>
        <dbReference type="Pfam" id="PF04290"/>
    </source>
</evidence>
<feature type="transmembrane region" description="Helical" evidence="9">
    <location>
        <begin position="44"/>
        <end position="63"/>
    </location>
</feature>
<evidence type="ECO:0000313" key="12">
    <source>
        <dbReference type="Proteomes" id="UP000193623"/>
    </source>
</evidence>
<comment type="subunit">
    <text evidence="9">The complex comprises the extracytoplasmic solute receptor protein and the two transmembrane proteins.</text>
</comment>
<dbReference type="Proteomes" id="UP000193623">
    <property type="component" value="Unassembled WGS sequence"/>
</dbReference>
<feature type="transmembrane region" description="Helical" evidence="9">
    <location>
        <begin position="187"/>
        <end position="207"/>
    </location>
</feature>
<evidence type="ECO:0000256" key="9">
    <source>
        <dbReference type="RuleBase" id="RU369079"/>
    </source>
</evidence>
<comment type="similarity">
    <text evidence="8 9">Belongs to the TRAP transporter small permease family.</text>
</comment>
<name>A0A1Y5RVW8_9RHOB</name>
<dbReference type="PANTHER" id="PTHR35011:SF2">
    <property type="entry name" value="2,3-DIKETO-L-GULONATE TRAP TRANSPORTER SMALL PERMEASE PROTEIN YIAM"/>
    <property type="match status" value="1"/>
</dbReference>
<dbReference type="GO" id="GO:0022857">
    <property type="term" value="F:transmembrane transporter activity"/>
    <property type="evidence" value="ECO:0007669"/>
    <property type="project" value="UniProtKB-UniRule"/>
</dbReference>
<evidence type="ECO:0000256" key="6">
    <source>
        <dbReference type="ARBA" id="ARBA00022989"/>
    </source>
</evidence>
<dbReference type="OrthoDB" id="6116361at2"/>
<keyword evidence="5 9" id="KW-0812">Transmembrane</keyword>
<keyword evidence="3" id="KW-1003">Cell membrane</keyword>
<keyword evidence="2 9" id="KW-0813">Transport</keyword>
<feature type="transmembrane region" description="Helical" evidence="9">
    <location>
        <begin position="107"/>
        <end position="124"/>
    </location>
</feature>
<evidence type="ECO:0000256" key="1">
    <source>
        <dbReference type="ARBA" id="ARBA00004429"/>
    </source>
</evidence>
<evidence type="ECO:0000256" key="4">
    <source>
        <dbReference type="ARBA" id="ARBA00022519"/>
    </source>
</evidence>
<dbReference type="Pfam" id="PF04290">
    <property type="entry name" value="DctQ"/>
    <property type="match status" value="1"/>
</dbReference>
<keyword evidence="4 9" id="KW-0997">Cell inner membrane</keyword>
<keyword evidence="6 9" id="KW-1133">Transmembrane helix</keyword>
<dbReference type="GO" id="GO:0015740">
    <property type="term" value="P:C4-dicarboxylate transport"/>
    <property type="evidence" value="ECO:0007669"/>
    <property type="project" value="TreeGrafter"/>
</dbReference>
<feature type="domain" description="Tripartite ATP-independent periplasmic transporters DctQ component" evidence="10">
    <location>
        <begin position="85"/>
        <end position="214"/>
    </location>
</feature>
<accession>A0A1Y5RVW8</accession>
<evidence type="ECO:0000256" key="2">
    <source>
        <dbReference type="ARBA" id="ARBA00022448"/>
    </source>
</evidence>
<organism evidence="11 12">
    <name type="scientific">Pseudooctadecabacter jejudonensis</name>
    <dbReference type="NCBI Taxonomy" id="1391910"/>
    <lineage>
        <taxon>Bacteria</taxon>
        <taxon>Pseudomonadati</taxon>
        <taxon>Pseudomonadota</taxon>
        <taxon>Alphaproteobacteria</taxon>
        <taxon>Rhodobacterales</taxon>
        <taxon>Paracoccaceae</taxon>
        <taxon>Pseudooctadecabacter</taxon>
    </lineage>
</organism>
<dbReference type="AlphaFoldDB" id="A0A1Y5RVW8"/>
<gene>
    <name evidence="11" type="ORF">PSJ8397_01085</name>
</gene>
<keyword evidence="7 9" id="KW-0472">Membrane</keyword>
<evidence type="ECO:0000256" key="7">
    <source>
        <dbReference type="ARBA" id="ARBA00023136"/>
    </source>
</evidence>
<dbReference type="RefSeq" id="WP_085863564.1">
    <property type="nucleotide sequence ID" value="NZ_FWFT01000002.1"/>
</dbReference>
<dbReference type="EMBL" id="FWFT01000002">
    <property type="protein sequence ID" value="SLN26789.1"/>
    <property type="molecule type" value="Genomic_DNA"/>
</dbReference>
<comment type="function">
    <text evidence="9">Part of the tripartite ATP-independent periplasmic (TRAP) transport system.</text>
</comment>
<comment type="caution">
    <text evidence="9">Lacks conserved residue(s) required for the propagation of feature annotation.</text>
</comment>
<dbReference type="PANTHER" id="PTHR35011">
    <property type="entry name" value="2,3-DIKETO-L-GULONATE TRAP TRANSPORTER SMALL PERMEASE PROTEIN YIAM"/>
    <property type="match status" value="1"/>
</dbReference>